<evidence type="ECO:0000256" key="6">
    <source>
        <dbReference type="ARBA" id="ARBA00023118"/>
    </source>
</evidence>
<keyword evidence="12" id="KW-0378">Hydrolase</keyword>
<organism evidence="12 13">
    <name type="scientific">Arachidicoccus rhizosphaerae</name>
    <dbReference type="NCBI Taxonomy" id="551991"/>
    <lineage>
        <taxon>Bacteria</taxon>
        <taxon>Pseudomonadati</taxon>
        <taxon>Bacteroidota</taxon>
        <taxon>Chitinophagia</taxon>
        <taxon>Chitinophagales</taxon>
        <taxon>Chitinophagaceae</taxon>
        <taxon>Arachidicoccus</taxon>
    </lineage>
</organism>
<keyword evidence="3 9" id="KW-0812">Transmembrane</keyword>
<dbReference type="InterPro" id="IPR006674">
    <property type="entry name" value="HD_domain"/>
</dbReference>
<dbReference type="Proteomes" id="UP000199041">
    <property type="component" value="Unassembled WGS sequence"/>
</dbReference>
<keyword evidence="6" id="KW-0051">Antiviral defense</keyword>
<sequence>MKEAVVQLVQEAQVFVRAFFANHEQEKRAYHNLAHTQAVVAAAEEISSHYQLEDADYEVVMVAAWFHDVGYHIDPDQHEQAGADAAAAFLEAHAVAPGLTDQVKGCILATKIPQQPKGLLEAIVCDADLFHLGRDRFKEINGLMCQEKAKVLGKELSRQQWRLGTIAFLESHHYHTDYCRMLLTDKKAANLAALKKKAAEVASRQSGAEETKDAVLPESEQGPALPATAASLADTGHEKQEKKKNKDKEKLKEKKEKNERPDKGIETMFRVTAGNNQKLSNMADNKAHILISVNSIILSAVISLLLRKLDAHEELIIPTFILITISLITIIFSILSTRPTIPRGTFTEKDIEEKKTNLLFFGNFYKMNLEQYTKGMWQVMDDRDFLYGSLIKDVYAQGVVLGKKYRLLRTAYNVFMYGLILSVIAYMIGVMVS</sequence>
<feature type="domain" description="Pycsar effector protein" evidence="11">
    <location>
        <begin position="268"/>
        <end position="428"/>
    </location>
</feature>
<evidence type="ECO:0000256" key="1">
    <source>
        <dbReference type="ARBA" id="ARBA00004236"/>
    </source>
</evidence>
<evidence type="ECO:0000259" key="10">
    <source>
        <dbReference type="Pfam" id="PF01966"/>
    </source>
</evidence>
<dbReference type="InterPro" id="IPR003607">
    <property type="entry name" value="HD/PDEase_dom"/>
</dbReference>
<evidence type="ECO:0000256" key="9">
    <source>
        <dbReference type="SAM" id="Phobius"/>
    </source>
</evidence>
<evidence type="ECO:0000256" key="8">
    <source>
        <dbReference type="SAM" id="MobiDB-lite"/>
    </source>
</evidence>
<evidence type="ECO:0000256" key="4">
    <source>
        <dbReference type="ARBA" id="ARBA00022741"/>
    </source>
</evidence>
<keyword evidence="13" id="KW-1185">Reference proteome</keyword>
<comment type="subcellular location">
    <subcellularLocation>
        <location evidence="1">Cell membrane</location>
    </subcellularLocation>
</comment>
<evidence type="ECO:0000256" key="5">
    <source>
        <dbReference type="ARBA" id="ARBA00022989"/>
    </source>
</evidence>
<keyword evidence="5 9" id="KW-1133">Transmembrane helix</keyword>
<dbReference type="GO" id="GO:0051607">
    <property type="term" value="P:defense response to virus"/>
    <property type="evidence" value="ECO:0007669"/>
    <property type="project" value="UniProtKB-KW"/>
</dbReference>
<gene>
    <name evidence="12" type="ORF">SAMN05192529_10447</name>
</gene>
<keyword evidence="4" id="KW-0547">Nucleotide-binding</keyword>
<evidence type="ECO:0000256" key="7">
    <source>
        <dbReference type="ARBA" id="ARBA00023136"/>
    </source>
</evidence>
<dbReference type="InterPro" id="IPR009218">
    <property type="entry name" value="HD_phosphohydro"/>
</dbReference>
<evidence type="ECO:0000259" key="11">
    <source>
        <dbReference type="Pfam" id="PF18967"/>
    </source>
</evidence>
<feature type="domain" description="HD" evidence="10">
    <location>
        <begin position="34"/>
        <end position="131"/>
    </location>
</feature>
<dbReference type="SUPFAM" id="SSF109604">
    <property type="entry name" value="HD-domain/PDEase-like"/>
    <property type="match status" value="1"/>
</dbReference>
<dbReference type="PANTHER" id="PTHR21174:SF0">
    <property type="entry name" value="HD PHOSPHOHYDROLASE FAMILY PROTEIN-RELATED"/>
    <property type="match status" value="1"/>
</dbReference>
<feature type="region of interest" description="Disordered" evidence="8">
    <location>
        <begin position="200"/>
        <end position="263"/>
    </location>
</feature>
<feature type="compositionally biased region" description="Basic and acidic residues" evidence="8">
    <location>
        <begin position="235"/>
        <end position="263"/>
    </location>
</feature>
<feature type="transmembrane region" description="Helical" evidence="9">
    <location>
        <begin position="287"/>
        <end position="309"/>
    </location>
</feature>
<evidence type="ECO:0000313" key="13">
    <source>
        <dbReference type="Proteomes" id="UP000199041"/>
    </source>
</evidence>
<feature type="transmembrane region" description="Helical" evidence="9">
    <location>
        <begin position="315"/>
        <end position="335"/>
    </location>
</feature>
<reference evidence="12 13" key="1">
    <citation type="submission" date="2016-10" db="EMBL/GenBank/DDBJ databases">
        <authorList>
            <person name="de Groot N.N."/>
        </authorList>
    </citation>
    <scope>NUCLEOTIDE SEQUENCE [LARGE SCALE GENOMIC DNA]</scope>
    <source>
        <strain evidence="12 13">Vu-144</strain>
    </source>
</reference>
<dbReference type="Gene3D" id="1.10.3210.10">
    <property type="entry name" value="Hypothetical protein af1432"/>
    <property type="match status" value="1"/>
</dbReference>
<name>A0A1H3WWB9_9BACT</name>
<dbReference type="GO" id="GO:0016787">
    <property type="term" value="F:hydrolase activity"/>
    <property type="evidence" value="ECO:0007669"/>
    <property type="project" value="UniProtKB-KW"/>
</dbReference>
<dbReference type="STRING" id="551991.SAMN05192529_10447"/>
<protein>
    <submittedName>
        <fullName evidence="12">Predicted metal-dependent phosphohydrolase, HD superfamily</fullName>
    </submittedName>
</protein>
<accession>A0A1H3WWB9</accession>
<dbReference type="GO" id="GO:0000166">
    <property type="term" value="F:nucleotide binding"/>
    <property type="evidence" value="ECO:0007669"/>
    <property type="project" value="UniProtKB-KW"/>
</dbReference>
<feature type="transmembrane region" description="Helical" evidence="9">
    <location>
        <begin position="411"/>
        <end position="432"/>
    </location>
</feature>
<keyword evidence="7 9" id="KW-0472">Membrane</keyword>
<dbReference type="EMBL" id="FNQY01000004">
    <property type="protein sequence ID" value="SDZ91456.1"/>
    <property type="molecule type" value="Genomic_DNA"/>
</dbReference>
<dbReference type="Pfam" id="PF18967">
    <property type="entry name" value="PycTM"/>
    <property type="match status" value="1"/>
</dbReference>
<dbReference type="CDD" id="cd00077">
    <property type="entry name" value="HDc"/>
    <property type="match status" value="1"/>
</dbReference>
<dbReference type="GO" id="GO:0005886">
    <property type="term" value="C:plasma membrane"/>
    <property type="evidence" value="ECO:0007669"/>
    <property type="project" value="UniProtKB-SubCell"/>
</dbReference>
<evidence type="ECO:0000256" key="3">
    <source>
        <dbReference type="ARBA" id="ARBA00022692"/>
    </source>
</evidence>
<dbReference type="RefSeq" id="WP_091394430.1">
    <property type="nucleotide sequence ID" value="NZ_FNQY01000004.1"/>
</dbReference>
<dbReference type="OrthoDB" id="5728337at2"/>
<evidence type="ECO:0000256" key="2">
    <source>
        <dbReference type="ARBA" id="ARBA00022475"/>
    </source>
</evidence>
<dbReference type="PANTHER" id="PTHR21174">
    <property type="match status" value="1"/>
</dbReference>
<evidence type="ECO:0000313" key="12">
    <source>
        <dbReference type="EMBL" id="SDZ91456.1"/>
    </source>
</evidence>
<dbReference type="Pfam" id="PF01966">
    <property type="entry name" value="HD"/>
    <property type="match status" value="1"/>
</dbReference>
<dbReference type="InterPro" id="IPR043760">
    <property type="entry name" value="PycTM_dom"/>
</dbReference>
<keyword evidence="2" id="KW-1003">Cell membrane</keyword>
<dbReference type="AlphaFoldDB" id="A0A1H3WWB9"/>
<proteinExistence type="predicted"/>